<dbReference type="Pfam" id="PF03370">
    <property type="entry name" value="CBM_21"/>
    <property type="match status" value="1"/>
</dbReference>
<dbReference type="GO" id="GO:2001069">
    <property type="term" value="F:glycogen binding"/>
    <property type="evidence" value="ECO:0007669"/>
    <property type="project" value="TreeGrafter"/>
</dbReference>
<dbReference type="OrthoDB" id="1881at2759"/>
<dbReference type="PROSITE" id="PS51159">
    <property type="entry name" value="CBM21"/>
    <property type="match status" value="1"/>
</dbReference>
<dbReference type="InterPro" id="IPR038175">
    <property type="entry name" value="CBM21_dom_sf"/>
</dbReference>
<dbReference type="PANTHER" id="PTHR12307">
    <property type="entry name" value="PROTEIN PHOSPHATASE 1 REGULATORY SUBUNIT"/>
    <property type="match status" value="1"/>
</dbReference>
<evidence type="ECO:0000256" key="2">
    <source>
        <dbReference type="SAM" id="SignalP"/>
    </source>
</evidence>
<dbReference type="AlphaFoldDB" id="A0A9Q8Z7K2"/>
<evidence type="ECO:0000313" key="4">
    <source>
        <dbReference type="EMBL" id="USP77862.1"/>
    </source>
</evidence>
<feature type="compositionally biased region" description="Polar residues" evidence="1">
    <location>
        <begin position="38"/>
        <end position="49"/>
    </location>
</feature>
<keyword evidence="2" id="KW-0732">Signal</keyword>
<accession>A0A9Q8Z7K2</accession>
<feature type="signal peptide" evidence="2">
    <location>
        <begin position="1"/>
        <end position="16"/>
    </location>
</feature>
<feature type="region of interest" description="Disordered" evidence="1">
    <location>
        <begin position="38"/>
        <end position="92"/>
    </location>
</feature>
<dbReference type="GO" id="GO:0005979">
    <property type="term" value="P:regulation of glycogen biosynthetic process"/>
    <property type="evidence" value="ECO:0007669"/>
    <property type="project" value="TreeGrafter"/>
</dbReference>
<feature type="compositionally biased region" description="Polar residues" evidence="1">
    <location>
        <begin position="242"/>
        <end position="277"/>
    </location>
</feature>
<feature type="region of interest" description="Disordered" evidence="1">
    <location>
        <begin position="635"/>
        <end position="670"/>
    </location>
</feature>
<proteinExistence type="predicted"/>
<dbReference type="InterPro" id="IPR050782">
    <property type="entry name" value="PP1_regulatory_subunit_3"/>
</dbReference>
<feature type="region of interest" description="Disordered" evidence="1">
    <location>
        <begin position="687"/>
        <end position="719"/>
    </location>
</feature>
<feature type="region of interest" description="Disordered" evidence="1">
    <location>
        <begin position="767"/>
        <end position="787"/>
    </location>
</feature>
<feature type="region of interest" description="Disordered" evidence="1">
    <location>
        <begin position="836"/>
        <end position="892"/>
    </location>
</feature>
<dbReference type="PANTHER" id="PTHR12307:SF36">
    <property type="entry name" value="GLYCOGEN-BINDING SUBUNIT 76A"/>
    <property type="match status" value="1"/>
</dbReference>
<evidence type="ECO:0000259" key="3">
    <source>
        <dbReference type="PROSITE" id="PS51159"/>
    </source>
</evidence>
<dbReference type="InterPro" id="IPR005036">
    <property type="entry name" value="CBM21_dom"/>
</dbReference>
<gene>
    <name evidence="4" type="ORF">yc1106_05136</name>
</gene>
<dbReference type="Proteomes" id="UP001056012">
    <property type="component" value="Chromosome 3"/>
</dbReference>
<reference evidence="4" key="1">
    <citation type="submission" date="2021-12" db="EMBL/GenBank/DDBJ databases">
        <title>Curvularia clavata genome.</title>
        <authorList>
            <person name="Cao Y."/>
        </authorList>
    </citation>
    <scope>NUCLEOTIDE SEQUENCE</scope>
    <source>
        <strain evidence="4">Yc1106</strain>
    </source>
</reference>
<keyword evidence="5" id="KW-1185">Reference proteome</keyword>
<feature type="compositionally biased region" description="Low complexity" evidence="1">
    <location>
        <begin position="127"/>
        <end position="150"/>
    </location>
</feature>
<organism evidence="4 5">
    <name type="scientific">Curvularia clavata</name>
    <dbReference type="NCBI Taxonomy" id="95742"/>
    <lineage>
        <taxon>Eukaryota</taxon>
        <taxon>Fungi</taxon>
        <taxon>Dikarya</taxon>
        <taxon>Ascomycota</taxon>
        <taxon>Pezizomycotina</taxon>
        <taxon>Dothideomycetes</taxon>
        <taxon>Pleosporomycetidae</taxon>
        <taxon>Pleosporales</taxon>
        <taxon>Pleosporineae</taxon>
        <taxon>Pleosporaceae</taxon>
        <taxon>Curvularia</taxon>
    </lineage>
</organism>
<feature type="region of interest" description="Disordered" evidence="1">
    <location>
        <begin position="116"/>
        <end position="158"/>
    </location>
</feature>
<dbReference type="EMBL" id="CP089276">
    <property type="protein sequence ID" value="USP77862.1"/>
    <property type="molecule type" value="Genomic_DNA"/>
</dbReference>
<feature type="region of interest" description="Disordered" evidence="1">
    <location>
        <begin position="185"/>
        <end position="323"/>
    </location>
</feature>
<feature type="compositionally biased region" description="Low complexity" evidence="1">
    <location>
        <begin position="839"/>
        <end position="861"/>
    </location>
</feature>
<feature type="compositionally biased region" description="Polar residues" evidence="1">
    <location>
        <begin position="344"/>
        <end position="359"/>
    </location>
</feature>
<dbReference type="VEuPathDB" id="FungiDB:yc1106_05136"/>
<feature type="domain" description="CBM21" evidence="3">
    <location>
        <begin position="518"/>
        <end position="630"/>
    </location>
</feature>
<feature type="compositionally biased region" description="Polar residues" evidence="1">
    <location>
        <begin position="203"/>
        <end position="224"/>
    </location>
</feature>
<feature type="region of interest" description="Disordered" evidence="1">
    <location>
        <begin position="338"/>
        <end position="364"/>
    </location>
</feature>
<feature type="compositionally biased region" description="Polar residues" evidence="1">
    <location>
        <begin position="709"/>
        <end position="719"/>
    </location>
</feature>
<dbReference type="Gene3D" id="2.60.40.2440">
    <property type="entry name" value="Carbohydrate binding type-21 domain"/>
    <property type="match status" value="1"/>
</dbReference>
<dbReference type="GO" id="GO:0000164">
    <property type="term" value="C:protein phosphatase type 1 complex"/>
    <property type="evidence" value="ECO:0007669"/>
    <property type="project" value="TreeGrafter"/>
</dbReference>
<evidence type="ECO:0000313" key="5">
    <source>
        <dbReference type="Proteomes" id="UP001056012"/>
    </source>
</evidence>
<feature type="region of interest" description="Disordered" evidence="1">
    <location>
        <begin position="423"/>
        <end position="451"/>
    </location>
</feature>
<feature type="chain" id="PRO_5040459875" evidence="2">
    <location>
        <begin position="17"/>
        <end position="922"/>
    </location>
</feature>
<evidence type="ECO:0000256" key="1">
    <source>
        <dbReference type="SAM" id="MobiDB-lite"/>
    </source>
</evidence>
<name>A0A9Q8Z7K2_CURCL</name>
<dbReference type="GO" id="GO:0008157">
    <property type="term" value="F:protein phosphatase 1 binding"/>
    <property type="evidence" value="ECO:0007669"/>
    <property type="project" value="TreeGrafter"/>
</dbReference>
<sequence>MRHLLLISALQLLAAAIPHPQAADDPLTSFSEELPTATTAIPESTSLNIPITAVPTPEPDTEDDGESEIAKPISRSSKKPHQEPVPIFTKRPSLDPAASLHLHTLASPTVLVNTRGSISTLGPPPTSTGSRLSSSHSSSCVSPEAHSSSHLIPDEPTTSARPDVIAAFASCDLLRCDLENPPRTSFASRPLTYISDRMPYTPPSQRSPASSKTSSPTLSRNHSYIDQPPHSPVTARRPSLPRSVSSTSYLAKSRRSSSTVTIENTVANGLSPNSTMAMKSDAGQHGPSTNGSLRPSPPPVNDLLIPSGAITTPPDSSDDEERGRNAGDLLQLQQALQGIDQKRQSSPTREVTENVQVTKPQPPMTLARSLSAEARKIAHSRSSSEIMLSQHMIHPINTETIISSSDGSDAEDDELRIKPPLLRKKSGELVKPALRPPSRRRPSSMPGTPTYSKAVHFNEEIEQVRHFLQVDRPIAVSAGSSPVETYDSESEYPFENTRSKTPEWDIKLANFPTTETYERQTAPVRVERIFLASDHQTLVGNIAVANLSFHKLVVARFTLDYWKTTSEVVAEFNHDVRKKHKDDGYDRFNFNIKLSDQANLESKTLLLCVRYQVNGQEYWDNNNAMNYQVDFTKKVKQRGNKRPTASLGAVPRSRHSPLAPRPRSMPAASFDDDFGHEFETKFQFGSGRAIIGDSPSSSIKLKPKSKRSVPQNQAPPSQVSQAFASRYDFGASLTAALSNAQTALGDRSGLKLDNQDKMHKGYFDRSVSTGQSHAATAPIPGARPDSLTLEKPDLQSAEYNELIQKFCFFGTPTGKTSPNATTPAAKAMHGEGALEYVHNNSSGSNQSSATSSPASPAMSTMVDGASDPVGPRGPTPFLPRSTSPGPVTGYAPEDRYASSYDYGYTMPGGAFTERSHTPQACI</sequence>
<protein>
    <submittedName>
        <fullName evidence="4">Carbohydrate-binding module family 21 protein</fullName>
    </submittedName>
</protein>